<dbReference type="Proteomes" id="UP000239209">
    <property type="component" value="Unassembled WGS sequence"/>
</dbReference>
<dbReference type="AlphaFoldDB" id="A0A2T0SJ78"/>
<dbReference type="PANTHER" id="PTHR34823">
    <property type="entry name" value="GLCNAC-BINDING PROTEIN A"/>
    <property type="match status" value="1"/>
</dbReference>
<dbReference type="RefSeq" id="WP_106124754.1">
    <property type="nucleotide sequence ID" value="NZ_PVZG01000001.1"/>
</dbReference>
<evidence type="ECO:0000256" key="3">
    <source>
        <dbReference type="SAM" id="Phobius"/>
    </source>
</evidence>
<dbReference type="InterPro" id="IPR014756">
    <property type="entry name" value="Ig_E-set"/>
</dbReference>
<dbReference type="Gene3D" id="2.70.50.50">
    <property type="entry name" value="chitin-binding protein cbp21"/>
    <property type="match status" value="1"/>
</dbReference>
<feature type="transmembrane region" description="Helical" evidence="3">
    <location>
        <begin position="277"/>
        <end position="297"/>
    </location>
</feature>
<feature type="compositionally biased region" description="Low complexity" evidence="2">
    <location>
        <begin position="235"/>
        <end position="254"/>
    </location>
</feature>
<dbReference type="EMBL" id="PVZG01000001">
    <property type="protein sequence ID" value="PRY33470.1"/>
    <property type="molecule type" value="Genomic_DNA"/>
</dbReference>
<dbReference type="CDD" id="cd21177">
    <property type="entry name" value="LPMO_AA10"/>
    <property type="match status" value="1"/>
</dbReference>
<evidence type="ECO:0000256" key="1">
    <source>
        <dbReference type="ARBA" id="ARBA00022729"/>
    </source>
</evidence>
<gene>
    <name evidence="5" type="ORF">CLV70_101633</name>
</gene>
<reference evidence="5 6" key="1">
    <citation type="submission" date="2018-03" db="EMBL/GenBank/DDBJ databases">
        <title>Genomic Encyclopedia of Archaeal and Bacterial Type Strains, Phase II (KMG-II): from individual species to whole genera.</title>
        <authorList>
            <person name="Goeker M."/>
        </authorList>
    </citation>
    <scope>NUCLEOTIDE SEQUENCE [LARGE SCALE GENOMIC DNA]</scope>
    <source>
        <strain evidence="5 6">DSM 45348</strain>
    </source>
</reference>
<name>A0A2T0SJ78_9ACTN</name>
<keyword evidence="3" id="KW-0472">Membrane</keyword>
<protein>
    <submittedName>
        <fullName evidence="5">Chitin-binding protein</fullName>
    </submittedName>
</protein>
<accession>A0A2T0SJ78</accession>
<evidence type="ECO:0000256" key="2">
    <source>
        <dbReference type="SAM" id="MobiDB-lite"/>
    </source>
</evidence>
<keyword evidence="6" id="KW-1185">Reference proteome</keyword>
<feature type="region of interest" description="Disordered" evidence="2">
    <location>
        <begin position="214"/>
        <end position="255"/>
    </location>
</feature>
<evidence type="ECO:0000259" key="4">
    <source>
        <dbReference type="Pfam" id="PF03067"/>
    </source>
</evidence>
<keyword evidence="1" id="KW-0732">Signal</keyword>
<keyword evidence="3" id="KW-0812">Transmembrane</keyword>
<keyword evidence="3" id="KW-1133">Transmembrane helix</keyword>
<comment type="caution">
    <text evidence="5">The sequence shown here is derived from an EMBL/GenBank/DDBJ whole genome shotgun (WGS) entry which is preliminary data.</text>
</comment>
<evidence type="ECO:0000313" key="5">
    <source>
        <dbReference type="EMBL" id="PRY33470.1"/>
    </source>
</evidence>
<dbReference type="InterPro" id="IPR051024">
    <property type="entry name" value="GlcNAc_Chitin_IntDeg"/>
</dbReference>
<dbReference type="Pfam" id="PF03067">
    <property type="entry name" value="LPMO_10"/>
    <property type="match status" value="1"/>
</dbReference>
<dbReference type="InterPro" id="IPR004302">
    <property type="entry name" value="Cellulose/chitin-bd_N"/>
</dbReference>
<dbReference type="OrthoDB" id="5179374at2"/>
<sequence length="313" mass="32510">MRSVRRIAALAVSGGIAAAVAVLPAVPALAHGAPTSPISRTAACAAGGEEADAAACRAARAANGRPFGSFDNLRVPDVAGKDRQFIPDGNLCSGDLPEFQGLDLPRTDWPSTRVAAGTTLSVTYAGTIPHEGTFRLYLTGAGYDPRKPLGWGDLTPLAEIKDPPLRGGAYRMSVKLPKDRSGRHVLYTVWQTSSTPDTYYSCSDLVFKQARTRTAVAGPAKKPTPKASRSAEPGAVAVPPDAQSPAAAAAAPPAGRESWLSPAAAESQDRVALGHQIVIAALIVITGVSAGAGFLRLRASRSQAHHFGPPRRQ</sequence>
<evidence type="ECO:0000313" key="6">
    <source>
        <dbReference type="Proteomes" id="UP000239209"/>
    </source>
</evidence>
<dbReference type="PANTHER" id="PTHR34823:SF1">
    <property type="entry name" value="CHITIN-BINDING TYPE-4 DOMAIN-CONTAINING PROTEIN"/>
    <property type="match status" value="1"/>
</dbReference>
<organism evidence="5 6">
    <name type="scientific">Pseudosporangium ferrugineum</name>
    <dbReference type="NCBI Taxonomy" id="439699"/>
    <lineage>
        <taxon>Bacteria</taxon>
        <taxon>Bacillati</taxon>
        <taxon>Actinomycetota</taxon>
        <taxon>Actinomycetes</taxon>
        <taxon>Micromonosporales</taxon>
        <taxon>Micromonosporaceae</taxon>
        <taxon>Pseudosporangium</taxon>
    </lineage>
</organism>
<dbReference type="SUPFAM" id="SSF81296">
    <property type="entry name" value="E set domains"/>
    <property type="match status" value="1"/>
</dbReference>
<proteinExistence type="predicted"/>
<feature type="domain" description="Chitin-binding type-4" evidence="4">
    <location>
        <begin position="31"/>
        <end position="205"/>
    </location>
</feature>